<dbReference type="SUPFAM" id="SSF52540">
    <property type="entry name" value="P-loop containing nucleoside triphosphate hydrolases"/>
    <property type="match status" value="1"/>
</dbReference>
<dbReference type="SUPFAM" id="SSF48452">
    <property type="entry name" value="TPR-like"/>
    <property type="match status" value="3"/>
</dbReference>
<dbReference type="PANTHER" id="PTHR46082">
    <property type="entry name" value="ATP/GTP-BINDING PROTEIN-RELATED"/>
    <property type="match status" value="1"/>
</dbReference>
<dbReference type="InterPro" id="IPR011990">
    <property type="entry name" value="TPR-like_helical_dom_sf"/>
</dbReference>
<accession>A0A6P1DB73</accession>
<dbReference type="Gene3D" id="1.25.40.10">
    <property type="entry name" value="Tetratricopeptide repeat domain"/>
    <property type="match status" value="3"/>
</dbReference>
<sequence length="1017" mass="112058">MAATPPPSTTAAPIVVAHAGEDAVWALWLQQIGTDAGLDLRLHRVDTATALPQPDSGRMLVLVISDHFMRHTAAHDWTRYVATPDAVLAVIVATATIPADAEHLRAVDLRLLPDETQARTKILHALGHNDTATAPHTLQRANQMRVRYPSQQMFVGYQSKTMPQHQPEWFYGREHELDTLRRQLDTAGACVLAGIAGSGKTWLAAAYVRRFRSQYDLIAWISGENGAVMRTELGQLAGPLGLPESLPRATRHLEVVDALRRSGTRYLLVYDNVTPDRFRTGREHLPLPRKPALLSDMVPWDGPGHVLLTSKVTDWDHPQPLTVPMFTTAEGADFLRRHVDDMAEPMARQFSDAVDGSPVLLNALAHRGSRGIDTVDDALLRRMRSTPFTLLDKELTASYKRAASIIGDSVRPLIDEPAGSDGWAAGQLLRLLTSFGPDQAISLALLTSTLPGSERRTGVRLPDQLADALANEHRRRNVLDLITRDSVAQVCADPLTERGRALKIHAVPWHGIRDFLPITVADTNRHIAHQVLCDADPQRTDLPALWSRYLWLWQQIAHTEVLACTHVAHPGDPCAQLPELIRHVVEALRVQGELTAAAGLGVHAAEAWTPILGDTDIGVIRIWIVTGNALWQLGDWARARDAAMAALSGVEQVRGTYPEEYVWSSDLIAACMRTAGDWAGAVAFNEQSHAWAQECLGEGSIETVRAAHNLAVSYRVMGRFAAAMELDAGNYERFRNDPMLADDPILRLHCVNNVARNHRELGNYQASVALQERVLADFIELLGSPRQQNILRARKNLAVSYRKAGRYTDALHMQRDVLTDHVDVYGPDHPESIAARTNVANDYRLTGDHDQALEHAAEAYRRCSSGSPTHQYTAACAVNYAAALRAHGRYEHALTLDQEAVDIFTERLSAEHPYTLAAHTGLASDLAGLERFTEAVELGATVLDRCRRIRGADHGYTLQTAVNLTLDLRALGRHAEADELEADTLDRYPRALGADHPDCHAATARRRGSCDVEPPPL</sequence>
<proteinExistence type="predicted"/>
<dbReference type="InterPro" id="IPR027417">
    <property type="entry name" value="P-loop_NTPase"/>
</dbReference>
<dbReference type="EMBL" id="JAAGUX010000073">
    <property type="protein sequence ID" value="NEW59014.1"/>
    <property type="molecule type" value="Genomic_DNA"/>
</dbReference>
<protein>
    <submittedName>
        <fullName evidence="1">Tetratricopeptide repeat protein</fullName>
    </submittedName>
</protein>
<evidence type="ECO:0000313" key="2">
    <source>
        <dbReference type="EMBL" id="NEW59014.1"/>
    </source>
</evidence>
<comment type="caution">
    <text evidence="1">The sequence shown here is derived from an EMBL/GenBank/DDBJ whole genome shotgun (WGS) entry which is preliminary data.</text>
</comment>
<gene>
    <name evidence="1" type="ORF">GV789_23505</name>
    <name evidence="2" type="ORF">GV794_25730</name>
</gene>
<dbReference type="Pfam" id="PF13424">
    <property type="entry name" value="TPR_12"/>
    <property type="match status" value="2"/>
</dbReference>
<keyword evidence="4" id="KW-1185">Reference proteome</keyword>
<dbReference type="Gene3D" id="3.40.50.300">
    <property type="entry name" value="P-loop containing nucleotide triphosphate hydrolases"/>
    <property type="match status" value="1"/>
</dbReference>
<organism evidence="1 3">
    <name type="scientific">Nocardia cyriacigeorgica</name>
    <dbReference type="NCBI Taxonomy" id="135487"/>
    <lineage>
        <taxon>Bacteria</taxon>
        <taxon>Bacillati</taxon>
        <taxon>Actinomycetota</taxon>
        <taxon>Actinomycetes</taxon>
        <taxon>Mycobacteriales</taxon>
        <taxon>Nocardiaceae</taxon>
        <taxon>Nocardia</taxon>
    </lineage>
</organism>
<evidence type="ECO:0000313" key="4">
    <source>
        <dbReference type="Proteomes" id="UP000470876"/>
    </source>
</evidence>
<name>A0A6P1DB73_9NOCA</name>
<evidence type="ECO:0000313" key="3">
    <source>
        <dbReference type="Proteomes" id="UP000468928"/>
    </source>
</evidence>
<evidence type="ECO:0000313" key="1">
    <source>
        <dbReference type="EMBL" id="NEW47388.1"/>
    </source>
</evidence>
<dbReference type="Proteomes" id="UP000468928">
    <property type="component" value="Unassembled WGS sequence"/>
</dbReference>
<dbReference type="NCBIfam" id="NF040586">
    <property type="entry name" value="FxSxx_TPR"/>
    <property type="match status" value="1"/>
</dbReference>
<dbReference type="EMBL" id="JAAGUZ010000082">
    <property type="protein sequence ID" value="NEW47388.1"/>
    <property type="molecule type" value="Genomic_DNA"/>
</dbReference>
<reference evidence="3 4" key="1">
    <citation type="submission" date="2020-01" db="EMBL/GenBank/DDBJ databases">
        <title>Genetics and antimicrobial susceptibilities of Nocardia species isolated from the soil; a comparison with species isolated from humans.</title>
        <authorList>
            <person name="Carrasco G."/>
            <person name="Monzon S."/>
            <person name="Sansegundo M."/>
            <person name="Garcia E."/>
            <person name="Garrido N."/>
            <person name="Medina M.J."/>
            <person name="Villalon P."/>
            <person name="Ramirez-Arocha A.C."/>
            <person name="Jimenez P."/>
            <person name="Cuesta I."/>
            <person name="Valdezate S."/>
        </authorList>
    </citation>
    <scope>NUCLEOTIDE SEQUENCE [LARGE SCALE GENOMIC DNA]</scope>
    <source>
        <strain evidence="1 3">CNM20110639</strain>
        <strain evidence="2 4">CNM20110649</strain>
    </source>
</reference>
<dbReference type="InterPro" id="IPR053137">
    <property type="entry name" value="NLR-like"/>
</dbReference>
<dbReference type="PANTHER" id="PTHR46082:SF6">
    <property type="entry name" value="AAA+ ATPASE DOMAIN-CONTAINING PROTEIN-RELATED"/>
    <property type="match status" value="1"/>
</dbReference>
<dbReference type="RefSeq" id="WP_163830039.1">
    <property type="nucleotide sequence ID" value="NZ_JAAGUX010000073.1"/>
</dbReference>
<dbReference type="AlphaFoldDB" id="A0A6P1DB73"/>
<dbReference type="Proteomes" id="UP000470876">
    <property type="component" value="Unassembled WGS sequence"/>
</dbReference>
<dbReference type="Pfam" id="PF13374">
    <property type="entry name" value="TPR_10"/>
    <property type="match status" value="2"/>
</dbReference>